<evidence type="ECO:0000256" key="12">
    <source>
        <dbReference type="ARBA" id="ARBA00022840"/>
    </source>
</evidence>
<dbReference type="InterPro" id="IPR014143">
    <property type="entry name" value="NHEJ_ligase_prk"/>
</dbReference>
<dbReference type="NCBIfam" id="TIGR02776">
    <property type="entry name" value="NHEJ_ligase_prk"/>
    <property type="match status" value="1"/>
</dbReference>
<keyword evidence="11" id="KW-0269">Exonuclease</keyword>
<dbReference type="InterPro" id="IPR052171">
    <property type="entry name" value="NHEJ_LigD"/>
</dbReference>
<keyword evidence="18" id="KW-0511">Multifunctional enzyme</keyword>
<dbReference type="GO" id="GO:0003887">
    <property type="term" value="F:DNA-directed DNA polymerase activity"/>
    <property type="evidence" value="ECO:0007669"/>
    <property type="project" value="UniProtKB-KW"/>
</dbReference>
<dbReference type="SUPFAM" id="SSF50249">
    <property type="entry name" value="Nucleic acid-binding proteins"/>
    <property type="match status" value="1"/>
</dbReference>
<name>A0A836P5R8_XANVA</name>
<comment type="catalytic activity">
    <reaction evidence="20">
        <text>ATP + (deoxyribonucleotide)n-3'-hydroxyl + 5'-phospho-(deoxyribonucleotide)m = (deoxyribonucleotide)n+m + AMP + diphosphate.</text>
        <dbReference type="EC" id="6.5.1.1"/>
    </reaction>
</comment>
<evidence type="ECO:0000256" key="5">
    <source>
        <dbReference type="ARBA" id="ARBA00022695"/>
    </source>
</evidence>
<dbReference type="GO" id="GO:0046872">
    <property type="term" value="F:metal ion binding"/>
    <property type="evidence" value="ECO:0007669"/>
    <property type="project" value="UniProtKB-KW"/>
</dbReference>
<evidence type="ECO:0000256" key="16">
    <source>
        <dbReference type="ARBA" id="ARBA00023204"/>
    </source>
</evidence>
<evidence type="ECO:0000256" key="18">
    <source>
        <dbReference type="ARBA" id="ARBA00023268"/>
    </source>
</evidence>
<dbReference type="GO" id="GO:0003910">
    <property type="term" value="F:DNA ligase (ATP) activity"/>
    <property type="evidence" value="ECO:0007669"/>
    <property type="project" value="UniProtKB-EC"/>
</dbReference>
<evidence type="ECO:0000256" key="3">
    <source>
        <dbReference type="ARBA" id="ARBA00022598"/>
    </source>
</evidence>
<keyword evidence="4" id="KW-0808">Transferase</keyword>
<keyword evidence="16" id="KW-0234">DNA repair</keyword>
<dbReference type="InterPro" id="IPR014144">
    <property type="entry name" value="LigD_PE_domain"/>
</dbReference>
<keyword evidence="9" id="KW-0227">DNA damage</keyword>
<evidence type="ECO:0000256" key="9">
    <source>
        <dbReference type="ARBA" id="ARBA00022763"/>
    </source>
</evidence>
<keyword evidence="17" id="KW-0464">Manganese</keyword>
<dbReference type="PANTHER" id="PTHR42705">
    <property type="entry name" value="BIFUNCTIONAL NON-HOMOLOGOUS END JOINING PROTEIN LIGD"/>
    <property type="match status" value="1"/>
</dbReference>
<dbReference type="Pfam" id="PF01068">
    <property type="entry name" value="DNA_ligase_A_M"/>
    <property type="match status" value="1"/>
</dbReference>
<evidence type="ECO:0000256" key="2">
    <source>
        <dbReference type="ARBA" id="ARBA00012727"/>
    </source>
</evidence>
<evidence type="ECO:0000256" key="1">
    <source>
        <dbReference type="ARBA" id="ARBA00001936"/>
    </source>
</evidence>
<reference evidence="22" key="1">
    <citation type="submission" date="2012-05" db="EMBL/GenBank/DDBJ databases">
        <authorList>
            <person name="Studholme D.J."/>
            <person name="Wasukira A."/>
            <person name="Grant M."/>
        </authorList>
    </citation>
    <scope>NUCLEOTIDE SEQUENCE [LARGE SCALE GENOMIC DNA]</scope>
    <source>
        <strain evidence="22">NCPPB 890</strain>
    </source>
</reference>
<comment type="caution">
    <text evidence="22">The sequence shown here is derived from an EMBL/GenBank/DDBJ whole genome shotgun (WGS) entry which is preliminary data.</text>
</comment>
<dbReference type="AlphaFoldDB" id="A0A836P5R8"/>
<dbReference type="Pfam" id="PF21686">
    <property type="entry name" value="LigD_Prim-Pol"/>
    <property type="match status" value="1"/>
</dbReference>
<dbReference type="SUPFAM" id="SSF56091">
    <property type="entry name" value="DNA ligase/mRNA capping enzyme, catalytic domain"/>
    <property type="match status" value="1"/>
</dbReference>
<dbReference type="CDD" id="cd04862">
    <property type="entry name" value="PaeLigD_Pol_like"/>
    <property type="match status" value="1"/>
</dbReference>
<evidence type="ECO:0000256" key="4">
    <source>
        <dbReference type="ARBA" id="ARBA00022679"/>
    </source>
</evidence>
<keyword evidence="3 22" id="KW-0436">Ligase</keyword>
<dbReference type="PROSITE" id="PS50160">
    <property type="entry name" value="DNA_LIGASE_A3"/>
    <property type="match status" value="1"/>
</dbReference>
<dbReference type="GO" id="GO:0006310">
    <property type="term" value="P:DNA recombination"/>
    <property type="evidence" value="ECO:0007669"/>
    <property type="project" value="UniProtKB-KW"/>
</dbReference>
<feature type="compositionally biased region" description="Basic and acidic residues" evidence="21">
    <location>
        <begin position="1"/>
        <end position="20"/>
    </location>
</feature>
<dbReference type="CDD" id="cd07906">
    <property type="entry name" value="Adenylation_DNA_ligase_LigD_LigC"/>
    <property type="match status" value="1"/>
</dbReference>
<evidence type="ECO:0000256" key="8">
    <source>
        <dbReference type="ARBA" id="ARBA00022741"/>
    </source>
</evidence>
<dbReference type="RefSeq" id="WP_010372638.1">
    <property type="nucleotide sequence ID" value="NZ_AKBN02000007.1"/>
</dbReference>
<dbReference type="EC" id="6.5.1.1" evidence="2"/>
<evidence type="ECO:0000256" key="15">
    <source>
        <dbReference type="ARBA" id="ARBA00023172"/>
    </source>
</evidence>
<comment type="cofactor">
    <cofactor evidence="1">
        <name>Mn(2+)</name>
        <dbReference type="ChEBI" id="CHEBI:29035"/>
    </cofactor>
</comment>
<feature type="region of interest" description="Disordered" evidence="21">
    <location>
        <begin position="1"/>
        <end position="24"/>
    </location>
</feature>
<dbReference type="NCBIfam" id="TIGR02778">
    <property type="entry name" value="ligD_pol"/>
    <property type="match status" value="1"/>
</dbReference>
<dbReference type="NCBIfam" id="TIGR02779">
    <property type="entry name" value="NHEJ_ligase_lig"/>
    <property type="match status" value="1"/>
</dbReference>
<evidence type="ECO:0000256" key="19">
    <source>
        <dbReference type="ARBA" id="ARBA00029943"/>
    </source>
</evidence>
<accession>A0A836P5R8</accession>
<dbReference type="GO" id="GO:0006281">
    <property type="term" value="P:DNA repair"/>
    <property type="evidence" value="ECO:0007669"/>
    <property type="project" value="UniProtKB-KW"/>
</dbReference>
<dbReference type="Gene3D" id="3.30.1490.70">
    <property type="match status" value="1"/>
</dbReference>
<evidence type="ECO:0000256" key="14">
    <source>
        <dbReference type="ARBA" id="ARBA00023125"/>
    </source>
</evidence>
<dbReference type="InterPro" id="IPR014146">
    <property type="entry name" value="LigD_ligase_dom"/>
</dbReference>
<dbReference type="InterPro" id="IPR012310">
    <property type="entry name" value="DNA_ligase_ATP-dep_cent"/>
</dbReference>
<dbReference type="InterPro" id="IPR014145">
    <property type="entry name" value="LigD_pol_dom"/>
</dbReference>
<dbReference type="InterPro" id="IPR033651">
    <property type="entry name" value="PaeLigD_Pol-like"/>
</dbReference>
<evidence type="ECO:0000256" key="7">
    <source>
        <dbReference type="ARBA" id="ARBA00022723"/>
    </source>
</evidence>
<evidence type="ECO:0000313" key="22">
    <source>
        <dbReference type="EMBL" id="KFA03363.1"/>
    </source>
</evidence>
<feature type="compositionally biased region" description="Low complexity" evidence="21">
    <location>
        <begin position="534"/>
        <end position="543"/>
    </location>
</feature>
<dbReference type="PANTHER" id="PTHR42705:SF2">
    <property type="entry name" value="BIFUNCTIONAL NON-HOMOLOGOUS END JOINING PROTEIN LIGD"/>
    <property type="match status" value="1"/>
</dbReference>
<sequence length="876" mass="96634">MSLSEYSRKRSFDKTREPEPGKALPQGRRAIFVVQLHHASRRHYDFRLQVGDALKSWAVPKGPSYDPKVKRMAVEVEDHPVDYASFEGEIPKGEYGGGHVAQFDHGVWATTGDAEAQLAKGHLRFELFGNKLKGGWHLVRSSKPARQPQWLLFKEDDAYAGRLEADDLLADVAAAPAEDVRRAGAGKPQRKTLKTVPLPAAKKRGGWAKKALALTNARRAEMEDAAFAPQLAKLGQSPPEGAQWLHEIKWDGYRILATVTAGKVRLWSRNALEWTDKTPEIADAIRSLGLRSAQIDGELIAGRGTKEDFNLLQATLSGERQMPLALAVFDLLHVDGVDIREAPLRERKHLLQQVLEAASSTHLAYSSHVEGDGTEAFQVAGEQHFEGIISKRADRPYRDGRSDDWRKTKQLASQEYAVVGYTAPKGSRSGFGSLLLATPDPVHGWLYVGRVGSGFSDALMREVTQQLEGGGDRKPTAHVPTDDTDLRGATWFAPRFVVEVFYRGIGGQKLLRQASFKALRPDKRIADLSDSDAADGAAATPSAKRSPKRVAKNAKTVTTQAPKRAATRAAAAATRKSAVAAPAADAMPTLSSPTKLIYPDIRATKRDVWDYYQAVMDHLLPQIVGRPLSIIRCPSGAEKPCFFQKHHTAGLARVSSVKLTEETGTNAYYLVVEDAPGLLELVQFNALEFHPWGSHADRPDVADRVVFDLDPGPDVPFSEVKRAANDIRKLLAQLELESFLRVSGGKGLHVVVPLNPGCDWEVTKRFAKGFADALAQAEPQRFIATATKSLRNKRIFVDYLRNGRGATAVASYSLRGRPGAPVALPLPWSDLSKLQRADAFTLRDVPEKLRRRRKDPWADMDRIQQNLARWAEQDED</sequence>
<dbReference type="InterPro" id="IPR012340">
    <property type="entry name" value="NA-bd_OB-fold"/>
</dbReference>
<evidence type="ECO:0000256" key="13">
    <source>
        <dbReference type="ARBA" id="ARBA00022932"/>
    </source>
</evidence>
<organism evidence="22">
    <name type="scientific">Xanthomonas vasicola pv. vasculorum NCPPB 890</name>
    <dbReference type="NCBI Taxonomy" id="1184265"/>
    <lineage>
        <taxon>Bacteria</taxon>
        <taxon>Pseudomonadati</taxon>
        <taxon>Pseudomonadota</taxon>
        <taxon>Gammaproteobacteria</taxon>
        <taxon>Lysobacterales</taxon>
        <taxon>Lysobacteraceae</taxon>
        <taxon>Xanthomonas</taxon>
    </lineage>
</organism>
<dbReference type="Gene3D" id="2.40.50.140">
    <property type="entry name" value="Nucleic acid-binding proteins"/>
    <property type="match status" value="1"/>
</dbReference>
<dbReference type="GO" id="GO:0005524">
    <property type="term" value="F:ATP binding"/>
    <property type="evidence" value="ECO:0007669"/>
    <property type="project" value="UniProtKB-KW"/>
</dbReference>
<proteinExistence type="predicted"/>
<gene>
    <name evidence="22" type="ORF">A11K_0103985</name>
</gene>
<evidence type="ECO:0000256" key="17">
    <source>
        <dbReference type="ARBA" id="ARBA00023211"/>
    </source>
</evidence>
<dbReference type="InterPro" id="IPR012309">
    <property type="entry name" value="DNA_ligase_ATP-dep_C"/>
</dbReference>
<keyword evidence="15" id="KW-0233">DNA recombination</keyword>
<keyword evidence="6" id="KW-0540">Nuclease</keyword>
<dbReference type="Pfam" id="PF13298">
    <property type="entry name" value="LigD_N"/>
    <property type="match status" value="1"/>
</dbReference>
<dbReference type="NCBIfam" id="TIGR02777">
    <property type="entry name" value="LigD_PE_dom"/>
    <property type="match status" value="1"/>
</dbReference>
<evidence type="ECO:0000256" key="21">
    <source>
        <dbReference type="SAM" id="MobiDB-lite"/>
    </source>
</evidence>
<protein>
    <recommendedName>
        <fullName evidence="2">DNA ligase (ATP)</fullName>
        <ecNumber evidence="2">6.5.1.1</ecNumber>
    </recommendedName>
    <alternativeName>
        <fullName evidence="19">NHEJ DNA polymerase</fullName>
    </alternativeName>
</protein>
<dbReference type="GO" id="GO:0004527">
    <property type="term" value="F:exonuclease activity"/>
    <property type="evidence" value="ECO:0007669"/>
    <property type="project" value="UniProtKB-KW"/>
</dbReference>
<keyword evidence="8" id="KW-0547">Nucleotide-binding</keyword>
<keyword evidence="7" id="KW-0479">Metal-binding</keyword>
<keyword evidence="13" id="KW-0239">DNA-directed DNA polymerase</keyword>
<evidence type="ECO:0000256" key="10">
    <source>
        <dbReference type="ARBA" id="ARBA00022801"/>
    </source>
</evidence>
<evidence type="ECO:0000256" key="20">
    <source>
        <dbReference type="ARBA" id="ARBA00034003"/>
    </source>
</evidence>
<dbReference type="GO" id="GO:0003677">
    <property type="term" value="F:DNA binding"/>
    <property type="evidence" value="ECO:0007669"/>
    <property type="project" value="UniProtKB-KW"/>
</dbReference>
<keyword evidence="12" id="KW-0067">ATP-binding</keyword>
<feature type="region of interest" description="Disordered" evidence="21">
    <location>
        <begin position="529"/>
        <end position="572"/>
    </location>
</feature>
<evidence type="ECO:0000256" key="11">
    <source>
        <dbReference type="ARBA" id="ARBA00022839"/>
    </source>
</evidence>
<dbReference type="Gene3D" id="3.30.470.30">
    <property type="entry name" value="DNA ligase/mRNA capping enzyme"/>
    <property type="match status" value="1"/>
</dbReference>
<evidence type="ECO:0000256" key="6">
    <source>
        <dbReference type="ARBA" id="ARBA00022722"/>
    </source>
</evidence>
<keyword evidence="5" id="KW-0548">Nucleotidyltransferase</keyword>
<dbReference type="EMBL" id="AKBN01000195">
    <property type="protein sequence ID" value="KFA03363.1"/>
    <property type="molecule type" value="Genomic_DNA"/>
</dbReference>
<dbReference type="Pfam" id="PF04679">
    <property type="entry name" value="DNA_ligase_A_C"/>
    <property type="match status" value="1"/>
</dbReference>
<keyword evidence="14" id="KW-0238">DNA-binding</keyword>
<dbReference type="Gene3D" id="3.90.920.10">
    <property type="entry name" value="DNA primase, PRIM domain"/>
    <property type="match status" value="1"/>
</dbReference>
<dbReference type="CDD" id="cd07971">
    <property type="entry name" value="OBF_DNA_ligase_LigD"/>
    <property type="match status" value="1"/>
</dbReference>
<keyword evidence="10" id="KW-0378">Hydrolase</keyword>
<feature type="compositionally biased region" description="Low complexity" evidence="21">
    <location>
        <begin position="561"/>
        <end position="572"/>
    </location>
</feature>